<evidence type="ECO:0000256" key="3">
    <source>
        <dbReference type="ARBA" id="ARBA00022692"/>
    </source>
</evidence>
<dbReference type="OrthoDB" id="9762833at2"/>
<feature type="transmembrane region" description="Helical" evidence="7">
    <location>
        <begin position="220"/>
        <end position="245"/>
    </location>
</feature>
<comment type="subcellular location">
    <subcellularLocation>
        <location evidence="1">Membrane</location>
        <topology evidence="1">Multi-pass membrane protein</topology>
    </subcellularLocation>
</comment>
<sequence length="459" mass="50387">MEQKRERFSSRLGFILISAGCAIGLGNVWKFPYITGQYGGAAFVLIYIAFLILMGIPILVAELSVGRGSQRSIARAMDVLEPKGTKWHWYKYLGMAGNYILMMFYTTVAGWMLYYFFKTAAGGFDGLDAEGIGAAFNTMLGRPGLMTGFMVVVVLICFAICAQGLQAGVEKITKVMMLMLLLLMIVLAVRSALLEGGEAGLEFYLKPNFGALKEYGLLEVLFAALGQAFFTLSIGIGAIAIFGSYIDKSRSLTGEAILITILDTFVAFMAGMIIFPACFAYGVNPGQGPSLIFVTLPNVFNNMPGGRLWGSLFFLFMCFASFSTVIAVFQNIISFATDLTNASRKKVIIINVIAIILLSMPCVLGYNLWSGFQPFGPDTAVLDLEDFIVSQNILPLGSLIFVLFCSWKMGWGWDNFLAEANAGKGLKFPNCLRIYIKWVLPLIVLFIFVMGYYSKFFAA</sequence>
<dbReference type="PANTHER" id="PTHR42948:SF1">
    <property type="entry name" value="TRANSPORTER"/>
    <property type="match status" value="1"/>
</dbReference>
<feature type="transmembrane region" description="Helical" evidence="7">
    <location>
        <begin position="389"/>
        <end position="407"/>
    </location>
</feature>
<feature type="transmembrane region" description="Helical" evidence="7">
    <location>
        <begin position="257"/>
        <end position="283"/>
    </location>
</feature>
<feature type="transmembrane region" description="Helical" evidence="7">
    <location>
        <begin position="41"/>
        <end position="65"/>
    </location>
</feature>
<dbReference type="SUPFAM" id="SSF161070">
    <property type="entry name" value="SNF-like"/>
    <property type="match status" value="1"/>
</dbReference>
<dbReference type="NCBIfam" id="NF037979">
    <property type="entry name" value="Na_transp"/>
    <property type="match status" value="1"/>
</dbReference>
<evidence type="ECO:0000256" key="1">
    <source>
        <dbReference type="ARBA" id="ARBA00004141"/>
    </source>
</evidence>
<keyword evidence="4 7" id="KW-1133">Transmembrane helix</keyword>
<dbReference type="PROSITE" id="PS50267">
    <property type="entry name" value="NA_NEUROTRAN_SYMP_3"/>
    <property type="match status" value="1"/>
</dbReference>
<dbReference type="PROSITE" id="PS00610">
    <property type="entry name" value="NA_NEUROTRAN_SYMP_1"/>
    <property type="match status" value="1"/>
</dbReference>
<proteinExistence type="inferred from homology"/>
<protein>
    <recommendedName>
        <fullName evidence="6">Transporter</fullName>
    </recommendedName>
</protein>
<evidence type="ECO:0000256" key="5">
    <source>
        <dbReference type="ARBA" id="ARBA00023136"/>
    </source>
</evidence>
<dbReference type="InterPro" id="IPR047218">
    <property type="entry name" value="YocR/YhdH-like"/>
</dbReference>
<gene>
    <name evidence="8" type="ORF">SAMN02745138_01151</name>
</gene>
<keyword evidence="3 6" id="KW-0812">Transmembrane</keyword>
<keyword evidence="5 7" id="KW-0472">Membrane</keyword>
<feature type="transmembrane region" description="Helical" evidence="7">
    <location>
        <begin position="312"/>
        <end position="336"/>
    </location>
</feature>
<accession>A0A1M6PR57</accession>
<feature type="transmembrane region" description="Helical" evidence="7">
    <location>
        <begin position="434"/>
        <end position="453"/>
    </location>
</feature>
<keyword evidence="2 6" id="KW-0813">Transport</keyword>
<name>A0A1M6PR57_9FIRM</name>
<evidence type="ECO:0000313" key="9">
    <source>
        <dbReference type="Proteomes" id="UP000183975"/>
    </source>
</evidence>
<evidence type="ECO:0000256" key="2">
    <source>
        <dbReference type="ARBA" id="ARBA00022448"/>
    </source>
</evidence>
<dbReference type="InterPro" id="IPR000175">
    <property type="entry name" value="Na/ntran_symport"/>
</dbReference>
<feature type="transmembrane region" description="Helical" evidence="7">
    <location>
        <begin position="12"/>
        <end position="29"/>
    </location>
</feature>
<evidence type="ECO:0000256" key="4">
    <source>
        <dbReference type="ARBA" id="ARBA00022989"/>
    </source>
</evidence>
<dbReference type="GO" id="GO:0016020">
    <property type="term" value="C:membrane"/>
    <property type="evidence" value="ECO:0007669"/>
    <property type="project" value="UniProtKB-SubCell"/>
</dbReference>
<feature type="transmembrane region" description="Helical" evidence="7">
    <location>
        <begin position="348"/>
        <end position="369"/>
    </location>
</feature>
<feature type="transmembrane region" description="Helical" evidence="7">
    <location>
        <begin position="96"/>
        <end position="117"/>
    </location>
</feature>
<evidence type="ECO:0000256" key="7">
    <source>
        <dbReference type="SAM" id="Phobius"/>
    </source>
</evidence>
<evidence type="ECO:0000313" key="8">
    <source>
        <dbReference type="EMBL" id="SHK10348.1"/>
    </source>
</evidence>
<feature type="transmembrane region" description="Helical" evidence="7">
    <location>
        <begin position="177"/>
        <end position="194"/>
    </location>
</feature>
<dbReference type="EMBL" id="FRAH01000015">
    <property type="protein sequence ID" value="SHK10348.1"/>
    <property type="molecule type" value="Genomic_DNA"/>
</dbReference>
<dbReference type="GeneID" id="78176456"/>
<comment type="similarity">
    <text evidence="6">Belongs to the sodium:neurotransmitter symporter (SNF) (TC 2.A.22) family.</text>
</comment>
<dbReference type="AlphaFoldDB" id="A0A1M6PR57"/>
<feature type="transmembrane region" description="Helical" evidence="7">
    <location>
        <begin position="145"/>
        <end position="165"/>
    </location>
</feature>
<dbReference type="CDD" id="cd10336">
    <property type="entry name" value="SLC6sbd_Tyt1-Like"/>
    <property type="match status" value="1"/>
</dbReference>
<keyword evidence="9" id="KW-1185">Reference proteome</keyword>
<dbReference type="RefSeq" id="WP_072850001.1">
    <property type="nucleotide sequence ID" value="NZ_FRAH01000015.1"/>
</dbReference>
<dbReference type="Pfam" id="PF00209">
    <property type="entry name" value="SNF"/>
    <property type="match status" value="2"/>
</dbReference>
<reference evidence="8 9" key="1">
    <citation type="submission" date="2016-11" db="EMBL/GenBank/DDBJ databases">
        <authorList>
            <person name="Jaros S."/>
            <person name="Januszkiewicz K."/>
            <person name="Wedrychowicz H."/>
        </authorList>
    </citation>
    <scope>NUCLEOTIDE SEQUENCE [LARGE SCALE GENOMIC DNA]</scope>
    <source>
        <strain evidence="8 9">DSM 14214</strain>
    </source>
</reference>
<dbReference type="PRINTS" id="PR00176">
    <property type="entry name" value="NANEUSMPORT"/>
</dbReference>
<organism evidence="8 9">
    <name type="scientific">Anaerotignum lactatifermentans DSM 14214</name>
    <dbReference type="NCBI Taxonomy" id="1121323"/>
    <lineage>
        <taxon>Bacteria</taxon>
        <taxon>Bacillati</taxon>
        <taxon>Bacillota</taxon>
        <taxon>Clostridia</taxon>
        <taxon>Lachnospirales</taxon>
        <taxon>Anaerotignaceae</taxon>
        <taxon>Anaerotignum</taxon>
    </lineage>
</organism>
<dbReference type="PANTHER" id="PTHR42948">
    <property type="entry name" value="TRANSPORTER"/>
    <property type="match status" value="1"/>
</dbReference>
<evidence type="ECO:0000256" key="6">
    <source>
        <dbReference type="RuleBase" id="RU003732"/>
    </source>
</evidence>
<dbReference type="InterPro" id="IPR037272">
    <property type="entry name" value="SNS_sf"/>
</dbReference>
<dbReference type="GO" id="GO:0015293">
    <property type="term" value="F:symporter activity"/>
    <property type="evidence" value="ECO:0007669"/>
    <property type="project" value="UniProtKB-KW"/>
</dbReference>
<keyword evidence="6" id="KW-0769">Symport</keyword>
<dbReference type="Proteomes" id="UP000183975">
    <property type="component" value="Unassembled WGS sequence"/>
</dbReference>